<comment type="caution">
    <text evidence="1">The sequence shown here is derived from an EMBL/GenBank/DDBJ whole genome shotgun (WGS) entry which is preliminary data.</text>
</comment>
<dbReference type="Pfam" id="PF04985">
    <property type="entry name" value="Phage_tube"/>
    <property type="match status" value="1"/>
</dbReference>
<dbReference type="EMBL" id="UYIN01000022">
    <property type="protein sequence ID" value="VDG74193.1"/>
    <property type="molecule type" value="Genomic_DNA"/>
</dbReference>
<gene>
    <name evidence="1" type="ORF">NCTC10913_04573</name>
</gene>
<proteinExistence type="predicted"/>
<dbReference type="InterPro" id="IPR006498">
    <property type="entry name" value="Tail_tube"/>
</dbReference>
<keyword evidence="2" id="KW-1185">Reference proteome</keyword>
<accession>A0ABY6T145</accession>
<dbReference type="RefSeq" id="WP_125149998.1">
    <property type="nucleotide sequence ID" value="NZ_UYIN01000022.1"/>
</dbReference>
<dbReference type="Proteomes" id="UP000277570">
    <property type="component" value="Unassembled WGS sequence"/>
</dbReference>
<organism evidence="1 2">
    <name type="scientific">Clostridium carnis</name>
    <dbReference type="NCBI Taxonomy" id="1530"/>
    <lineage>
        <taxon>Bacteria</taxon>
        <taxon>Bacillati</taxon>
        <taxon>Bacillota</taxon>
        <taxon>Clostridia</taxon>
        <taxon>Eubacteriales</taxon>
        <taxon>Clostridiaceae</taxon>
        <taxon>Clostridium</taxon>
    </lineage>
</organism>
<evidence type="ECO:0000313" key="1">
    <source>
        <dbReference type="EMBL" id="VDG74193.1"/>
    </source>
</evidence>
<name>A0ABY6T145_9CLOT</name>
<protein>
    <submittedName>
        <fullName evidence="1">Phage tail tube protein FII</fullName>
    </submittedName>
</protein>
<sequence length="173" mass="19584">MPNKLPLVINNFNVYKQGYQLIGISGEVKLPEFENVTAEVSGAGILGTFEENVIGMFNSMEMEIPFRILDDDIFKFMDPTENLDLTLRASQQQTETGTGNIGWKGMRVVIRGKQKKFDPGKVKQGEQMDATVTVEVIYLMIEIDGKNKIEIDKLNFVYKVNGKDILEKVRNQC</sequence>
<reference evidence="1 2" key="1">
    <citation type="submission" date="2018-11" db="EMBL/GenBank/DDBJ databases">
        <authorList>
            <consortium name="Pathogen Informatics"/>
        </authorList>
    </citation>
    <scope>NUCLEOTIDE SEQUENCE [LARGE SCALE GENOMIC DNA]</scope>
    <source>
        <strain evidence="1 2">NCTC10913</strain>
    </source>
</reference>
<evidence type="ECO:0000313" key="2">
    <source>
        <dbReference type="Proteomes" id="UP000277570"/>
    </source>
</evidence>